<proteinExistence type="predicted"/>
<organism evidence="1">
    <name type="scientific">marine metagenome</name>
    <dbReference type="NCBI Taxonomy" id="408172"/>
    <lineage>
        <taxon>unclassified sequences</taxon>
        <taxon>metagenomes</taxon>
        <taxon>ecological metagenomes</taxon>
    </lineage>
</organism>
<sequence>MTEAELVHSRGAEAEVPFLVLRDYEVASNWQDFVMNKVQVTGHPHQNDSEPRLAPLS</sequence>
<reference evidence="1" key="1">
    <citation type="submission" date="2018-05" db="EMBL/GenBank/DDBJ databases">
        <authorList>
            <person name="Lanie J.A."/>
            <person name="Ng W.-L."/>
            <person name="Kazmierczak K.M."/>
            <person name="Andrzejewski T.M."/>
            <person name="Davidsen T.M."/>
            <person name="Wayne K.J."/>
            <person name="Tettelin H."/>
            <person name="Glass J.I."/>
            <person name="Rusch D."/>
            <person name="Podicherti R."/>
            <person name="Tsui H.-C.T."/>
            <person name="Winkler M.E."/>
        </authorList>
    </citation>
    <scope>NUCLEOTIDE SEQUENCE</scope>
</reference>
<protein>
    <submittedName>
        <fullName evidence="1">Uncharacterized protein</fullName>
    </submittedName>
</protein>
<name>A0A381PDE9_9ZZZZ</name>
<dbReference type="EMBL" id="UINC01000930">
    <property type="protein sequence ID" value="SUZ64318.1"/>
    <property type="molecule type" value="Genomic_DNA"/>
</dbReference>
<dbReference type="AlphaFoldDB" id="A0A381PDE9"/>
<accession>A0A381PDE9</accession>
<evidence type="ECO:0000313" key="1">
    <source>
        <dbReference type="EMBL" id="SUZ64318.1"/>
    </source>
</evidence>
<gene>
    <name evidence="1" type="ORF">METZ01_LOCUS17172</name>
</gene>